<dbReference type="OrthoDB" id="9767722at2"/>
<evidence type="ECO:0000313" key="7">
    <source>
        <dbReference type="EMBL" id="RFM36945.1"/>
    </source>
</evidence>
<keyword evidence="1" id="KW-0547">Nucleotide-binding</keyword>
<dbReference type="SUPFAM" id="SSF55781">
    <property type="entry name" value="GAF domain-like"/>
    <property type="match status" value="1"/>
</dbReference>
<accession>A0A3E1P9S3</accession>
<dbReference type="PANTHER" id="PTHR32071:SF57">
    <property type="entry name" value="C4-DICARBOXYLATE TRANSPORT TRANSCRIPTIONAL REGULATORY PROTEIN DCTD"/>
    <property type="match status" value="1"/>
</dbReference>
<keyword evidence="8" id="KW-1185">Reference proteome</keyword>
<evidence type="ECO:0000256" key="4">
    <source>
        <dbReference type="ARBA" id="ARBA00023125"/>
    </source>
</evidence>
<gene>
    <name evidence="7" type="ORF">DXN04_05460</name>
</gene>
<dbReference type="PROSITE" id="PS00675">
    <property type="entry name" value="SIGMA54_INTERACT_1"/>
    <property type="match status" value="1"/>
</dbReference>
<keyword evidence="5" id="KW-0804">Transcription</keyword>
<feature type="domain" description="Sigma-54 factor interaction" evidence="6">
    <location>
        <begin position="208"/>
        <end position="437"/>
    </location>
</feature>
<dbReference type="PROSITE" id="PS50045">
    <property type="entry name" value="SIGMA54_INTERACT_4"/>
    <property type="match status" value="1"/>
</dbReference>
<dbReference type="SMART" id="SM00382">
    <property type="entry name" value="AAA"/>
    <property type="match status" value="1"/>
</dbReference>
<dbReference type="EMBL" id="QTJV01000001">
    <property type="protein sequence ID" value="RFM36945.1"/>
    <property type="molecule type" value="Genomic_DNA"/>
</dbReference>
<dbReference type="InterPro" id="IPR058031">
    <property type="entry name" value="AAA_lid_NorR"/>
</dbReference>
<evidence type="ECO:0000313" key="8">
    <source>
        <dbReference type="Proteomes" id="UP000261174"/>
    </source>
</evidence>
<dbReference type="PROSITE" id="PS00676">
    <property type="entry name" value="SIGMA54_INTERACT_2"/>
    <property type="match status" value="1"/>
</dbReference>
<dbReference type="Proteomes" id="UP000261174">
    <property type="component" value="Unassembled WGS sequence"/>
</dbReference>
<dbReference type="InterPro" id="IPR002078">
    <property type="entry name" value="Sigma_54_int"/>
</dbReference>
<dbReference type="GO" id="GO:0006355">
    <property type="term" value="P:regulation of DNA-templated transcription"/>
    <property type="evidence" value="ECO:0007669"/>
    <property type="project" value="InterPro"/>
</dbReference>
<dbReference type="Gene3D" id="1.10.8.60">
    <property type="match status" value="1"/>
</dbReference>
<dbReference type="PANTHER" id="PTHR32071">
    <property type="entry name" value="TRANSCRIPTIONAL REGULATORY PROTEIN"/>
    <property type="match status" value="1"/>
</dbReference>
<dbReference type="InterPro" id="IPR025662">
    <property type="entry name" value="Sigma_54_int_dom_ATP-bd_1"/>
</dbReference>
<dbReference type="CDD" id="cd00009">
    <property type="entry name" value="AAA"/>
    <property type="match status" value="1"/>
</dbReference>
<dbReference type="Gene3D" id="3.30.450.40">
    <property type="match status" value="1"/>
</dbReference>
<dbReference type="SUPFAM" id="SSF52540">
    <property type="entry name" value="P-loop containing nucleoside triphosphate hydrolases"/>
    <property type="match status" value="1"/>
</dbReference>
<sequence>MKQGNMMVEFLLSLSSDIALIRDKDDFLRVLRERLREVIHFNDIVINIFDEDGKSLVPYLYYSEGRRKNHPAFQRSGHSKLGGDQIFEAVMAAEQPQVFNVRKLLKVKNHPAYIPLFRETGIVEFSGIRLRTATHEIGCLFLFSEQTGTFPEPVLQLIKGVSHQLSIVLANMLANDRIASQLKEIEIYRQRLENKHPVRKKEIAQADLVGNSREMQQVFRLISQVAPADSTVLILGETGTGKELVSKAIHNHSTRRDKLLVKVNCAALPVNLIESELFGHEKGAFTGASERRIGKFEMAHGGTLLLDEIGELPLELQAKLLRVLQEREIERIGGKSPVRIDVRIIAATNRDLKKEVEAGRFRRDLFYRLNVFPIVLPPLRERKDEIPELAEYFLQRYAGKAGKSAMRLADGVKEEMMAYHWPGNVRELEHLIERSVLLSRGTVIEESFIRKSH</sequence>
<evidence type="ECO:0000256" key="5">
    <source>
        <dbReference type="ARBA" id="ARBA00023163"/>
    </source>
</evidence>
<dbReference type="GO" id="GO:0003677">
    <property type="term" value="F:DNA binding"/>
    <property type="evidence" value="ECO:0007669"/>
    <property type="project" value="UniProtKB-KW"/>
</dbReference>
<dbReference type="InterPro" id="IPR025944">
    <property type="entry name" value="Sigma_54_int_dom_CS"/>
</dbReference>
<evidence type="ECO:0000256" key="1">
    <source>
        <dbReference type="ARBA" id="ARBA00022741"/>
    </source>
</evidence>
<dbReference type="GO" id="GO:0005524">
    <property type="term" value="F:ATP binding"/>
    <property type="evidence" value="ECO:0007669"/>
    <property type="project" value="UniProtKB-KW"/>
</dbReference>
<dbReference type="FunFam" id="3.40.50.300:FF:000006">
    <property type="entry name" value="DNA-binding transcriptional regulator NtrC"/>
    <property type="match status" value="1"/>
</dbReference>
<dbReference type="InterPro" id="IPR029016">
    <property type="entry name" value="GAF-like_dom_sf"/>
</dbReference>
<keyword evidence="3" id="KW-0805">Transcription regulation</keyword>
<dbReference type="InterPro" id="IPR003593">
    <property type="entry name" value="AAA+_ATPase"/>
</dbReference>
<evidence type="ECO:0000256" key="2">
    <source>
        <dbReference type="ARBA" id="ARBA00022840"/>
    </source>
</evidence>
<keyword evidence="4" id="KW-0238">DNA-binding</keyword>
<dbReference type="AlphaFoldDB" id="A0A3E1P9S3"/>
<comment type="caution">
    <text evidence="7">The sequence shown here is derived from an EMBL/GenBank/DDBJ whole genome shotgun (WGS) entry which is preliminary data.</text>
</comment>
<dbReference type="Pfam" id="PF25601">
    <property type="entry name" value="AAA_lid_14"/>
    <property type="match status" value="1"/>
</dbReference>
<proteinExistence type="predicted"/>
<evidence type="ECO:0000256" key="3">
    <source>
        <dbReference type="ARBA" id="ARBA00023015"/>
    </source>
</evidence>
<keyword evidence="2" id="KW-0067">ATP-binding</keyword>
<dbReference type="Gene3D" id="3.40.50.300">
    <property type="entry name" value="P-loop containing nucleotide triphosphate hydrolases"/>
    <property type="match status" value="1"/>
</dbReference>
<evidence type="ECO:0000259" key="6">
    <source>
        <dbReference type="PROSITE" id="PS50045"/>
    </source>
</evidence>
<dbReference type="PROSITE" id="PS00688">
    <property type="entry name" value="SIGMA54_INTERACT_3"/>
    <property type="match status" value="1"/>
</dbReference>
<dbReference type="InterPro" id="IPR025943">
    <property type="entry name" value="Sigma_54_int_dom_ATP-bd_2"/>
</dbReference>
<dbReference type="InterPro" id="IPR027417">
    <property type="entry name" value="P-loop_NTPase"/>
</dbReference>
<reference evidence="7 8" key="1">
    <citation type="submission" date="2018-08" db="EMBL/GenBank/DDBJ databases">
        <title>Chitinophaga sp. K20C18050901, a novel bacterium isolated from forest soil.</title>
        <authorList>
            <person name="Wang C."/>
        </authorList>
    </citation>
    <scope>NUCLEOTIDE SEQUENCE [LARGE SCALE GENOMIC DNA]</scope>
    <source>
        <strain evidence="7 8">K20C18050901</strain>
    </source>
</reference>
<protein>
    <submittedName>
        <fullName evidence="7">AAA family ATPase</fullName>
    </submittedName>
</protein>
<dbReference type="Pfam" id="PF00158">
    <property type="entry name" value="Sigma54_activat"/>
    <property type="match status" value="1"/>
</dbReference>
<dbReference type="RefSeq" id="WP_116852265.1">
    <property type="nucleotide sequence ID" value="NZ_QTJV01000001.1"/>
</dbReference>
<organism evidence="7 8">
    <name type="scientific">Chitinophaga silvisoli</name>
    <dbReference type="NCBI Taxonomy" id="2291814"/>
    <lineage>
        <taxon>Bacteria</taxon>
        <taxon>Pseudomonadati</taxon>
        <taxon>Bacteroidota</taxon>
        <taxon>Chitinophagia</taxon>
        <taxon>Chitinophagales</taxon>
        <taxon>Chitinophagaceae</taxon>
        <taxon>Chitinophaga</taxon>
    </lineage>
</organism>
<name>A0A3E1P9S3_9BACT</name>